<dbReference type="InterPro" id="IPR024747">
    <property type="entry name" value="Pyridox_Oxase-rel"/>
</dbReference>
<proteinExistence type="predicted"/>
<dbReference type="SUPFAM" id="SSF50475">
    <property type="entry name" value="FMN-binding split barrel"/>
    <property type="match status" value="1"/>
</dbReference>
<dbReference type="AlphaFoldDB" id="A0A062VE23"/>
<dbReference type="EMBL" id="JMIY01000001">
    <property type="protein sequence ID" value="KCZ73420.1"/>
    <property type="molecule type" value="Genomic_DNA"/>
</dbReference>
<keyword evidence="2" id="KW-1185">Reference proteome</keyword>
<dbReference type="InterPro" id="IPR012349">
    <property type="entry name" value="Split_barrel_FMN-bd"/>
</dbReference>
<comment type="caution">
    <text evidence="1">The sequence shown here is derived from an EMBL/GenBank/DDBJ whole genome shotgun (WGS) entry which is preliminary data.</text>
</comment>
<dbReference type="Pfam" id="PF12900">
    <property type="entry name" value="Pyridox_ox_2"/>
    <property type="match status" value="1"/>
</dbReference>
<dbReference type="Proteomes" id="UP000027153">
    <property type="component" value="Unassembled WGS sequence"/>
</dbReference>
<accession>A0A062VE23</accession>
<gene>
    <name evidence="1" type="ORF">ANME2D_00486</name>
</gene>
<reference evidence="1 2" key="1">
    <citation type="journal article" date="2013" name="Nature">
        <title>Anaerobic oxidation of methane coupled to nitrate reduction in a novel archaeal lineage.</title>
        <authorList>
            <person name="Haroon M.F."/>
            <person name="Hu S."/>
            <person name="Shi Y."/>
            <person name="Imelfort M."/>
            <person name="Keller J."/>
            <person name="Hugenholtz P."/>
            <person name="Yuan Z."/>
            <person name="Tyson G.W."/>
        </authorList>
    </citation>
    <scope>NUCLEOTIDE SEQUENCE [LARGE SCALE GENOMIC DNA]</scope>
    <source>
        <strain evidence="1 2">ANME-2d</strain>
    </source>
</reference>
<name>A0A062VE23_9EURY</name>
<organism evidence="1 2">
    <name type="scientific">Candidatus Methanoperedens nitratireducens</name>
    <dbReference type="NCBI Taxonomy" id="1392998"/>
    <lineage>
        <taxon>Archaea</taxon>
        <taxon>Methanobacteriati</taxon>
        <taxon>Methanobacteriota</taxon>
        <taxon>Stenosarchaea group</taxon>
        <taxon>Methanomicrobia</taxon>
        <taxon>Methanosarcinales</taxon>
        <taxon>ANME-2 cluster</taxon>
        <taxon>Candidatus Methanoperedentaceae</taxon>
        <taxon>Candidatus Methanoperedens</taxon>
    </lineage>
</organism>
<dbReference type="RefSeq" id="WP_048088847.1">
    <property type="nucleotide sequence ID" value="NZ_JMIY01000001.1"/>
</dbReference>
<protein>
    <submittedName>
        <fullName evidence="1">Putative flavin-nucleotide-binding protein</fullName>
    </submittedName>
</protein>
<dbReference type="Gene3D" id="2.30.110.10">
    <property type="entry name" value="Electron Transport, Fmn-binding Protein, Chain A"/>
    <property type="match status" value="1"/>
</dbReference>
<evidence type="ECO:0000313" key="1">
    <source>
        <dbReference type="EMBL" id="KCZ73420.1"/>
    </source>
</evidence>
<dbReference type="PATRIC" id="fig|1392998.3.peg.87"/>
<dbReference type="OrthoDB" id="953at2157"/>
<sequence>MEIVKIPKMEKEEYDRLISEQHISRIAFKGEEYPYIAPFLYVFDGNFMYFLSTKYGRKIKYFKQNPHVSIEIERYSRDLSNYSFVVLTGRLVEVKDATEKKTVREKFVRLIKDKNISKNIMVAIGHSPDDPIETITGEDNTNIWKLVDVREIIGLKSKT</sequence>
<evidence type="ECO:0000313" key="2">
    <source>
        <dbReference type="Proteomes" id="UP000027153"/>
    </source>
</evidence>